<dbReference type="Proteomes" id="UP000244090">
    <property type="component" value="Unassembled WGS sequence"/>
</dbReference>
<reference evidence="3 4" key="1">
    <citation type="submission" date="2018-04" db="EMBL/GenBank/DDBJ databases">
        <title>Genomic Encyclopedia of Archaeal and Bacterial Type Strains, Phase II (KMG-II): from individual species to whole genera.</title>
        <authorList>
            <person name="Goeker M."/>
        </authorList>
    </citation>
    <scope>NUCLEOTIDE SEQUENCE [LARGE SCALE GENOMIC DNA]</scope>
    <source>
        <strain evidence="3 4">DSM 25731</strain>
    </source>
</reference>
<evidence type="ECO:0000256" key="1">
    <source>
        <dbReference type="ARBA" id="ARBA00022849"/>
    </source>
</evidence>
<evidence type="ECO:0000313" key="4">
    <source>
        <dbReference type="Proteomes" id="UP000244090"/>
    </source>
</evidence>
<dbReference type="AlphaFoldDB" id="A0A2T6BWZ3"/>
<dbReference type="SMART" id="SM00226">
    <property type="entry name" value="LMWPc"/>
    <property type="match status" value="1"/>
</dbReference>
<dbReference type="GO" id="GO:0046685">
    <property type="term" value="P:response to arsenic-containing substance"/>
    <property type="evidence" value="ECO:0007669"/>
    <property type="project" value="UniProtKB-KW"/>
</dbReference>
<accession>A0A2T6BWZ3</accession>
<keyword evidence="4" id="KW-1185">Reference proteome</keyword>
<dbReference type="EMBL" id="QBKT01000006">
    <property type="protein sequence ID" value="PTX60600.1"/>
    <property type="molecule type" value="Genomic_DNA"/>
</dbReference>
<dbReference type="SUPFAM" id="SSF52788">
    <property type="entry name" value="Phosphotyrosine protein phosphatases I"/>
    <property type="match status" value="1"/>
</dbReference>
<dbReference type="PANTHER" id="PTHR43428">
    <property type="entry name" value="ARSENATE REDUCTASE"/>
    <property type="match status" value="1"/>
</dbReference>
<organism evidence="3 4">
    <name type="scientific">Kordia periserrulae</name>
    <dbReference type="NCBI Taxonomy" id="701523"/>
    <lineage>
        <taxon>Bacteria</taxon>
        <taxon>Pseudomonadati</taxon>
        <taxon>Bacteroidota</taxon>
        <taxon>Flavobacteriia</taxon>
        <taxon>Flavobacteriales</taxon>
        <taxon>Flavobacteriaceae</taxon>
        <taxon>Kordia</taxon>
    </lineage>
</organism>
<dbReference type="RefSeq" id="WP_245896865.1">
    <property type="nucleotide sequence ID" value="NZ_QBKT01000006.1"/>
</dbReference>
<dbReference type="InterPro" id="IPR036196">
    <property type="entry name" value="Ptyr_pPase_sf"/>
</dbReference>
<evidence type="ECO:0000313" key="3">
    <source>
        <dbReference type="EMBL" id="PTX60600.1"/>
    </source>
</evidence>
<keyword evidence="1" id="KW-0059">Arsenical resistance</keyword>
<dbReference type="InterPro" id="IPR023485">
    <property type="entry name" value="Ptyr_pPase"/>
</dbReference>
<protein>
    <submittedName>
        <fullName evidence="3">Protein-tyrosine phosphatase/arsenate reductase</fullName>
    </submittedName>
</protein>
<name>A0A2T6BWZ3_9FLAO</name>
<feature type="domain" description="Phosphotyrosine protein phosphatase I" evidence="2">
    <location>
        <begin position="44"/>
        <end position="202"/>
    </location>
</feature>
<evidence type="ECO:0000259" key="2">
    <source>
        <dbReference type="SMART" id="SM00226"/>
    </source>
</evidence>
<dbReference type="Gene3D" id="3.40.50.2300">
    <property type="match status" value="1"/>
</dbReference>
<dbReference type="PANTHER" id="PTHR43428:SF1">
    <property type="entry name" value="ARSENATE REDUCTASE"/>
    <property type="match status" value="1"/>
</dbReference>
<gene>
    <name evidence="3" type="ORF">C8N46_106246</name>
</gene>
<proteinExistence type="predicted"/>
<comment type="caution">
    <text evidence="3">The sequence shown here is derived from an EMBL/GenBank/DDBJ whole genome shotgun (WGS) entry which is preliminary data.</text>
</comment>
<sequence>MLPELHQNIEKLTQDFDSIPSERKAQLETLSAYIQEKYQAQKTPKLIVICTHNSRRSHLGQLWLAAAADYYKLPNVETYSGGTEATAFNPNAVAAVQRIGFQISKLVEAENPIYKVQWQENQEAYHAFSKRFEEAPNPTQEFAAIMVCSEADEGCPFVPGTDFRIALPFEDPKAFDGTPKEAEKYDERCQQIGTEMLYVLSKVSV</sequence>